<feature type="compositionally biased region" description="Acidic residues" evidence="1">
    <location>
        <begin position="446"/>
        <end position="467"/>
    </location>
</feature>
<organism evidence="3 4">
    <name type="scientific">Extremus antarcticus</name>
    <dbReference type="NCBI Taxonomy" id="702011"/>
    <lineage>
        <taxon>Eukaryota</taxon>
        <taxon>Fungi</taxon>
        <taxon>Dikarya</taxon>
        <taxon>Ascomycota</taxon>
        <taxon>Pezizomycotina</taxon>
        <taxon>Dothideomycetes</taxon>
        <taxon>Dothideomycetidae</taxon>
        <taxon>Mycosphaerellales</taxon>
        <taxon>Extremaceae</taxon>
        <taxon>Extremus</taxon>
    </lineage>
</organism>
<feature type="compositionally biased region" description="Low complexity" evidence="1">
    <location>
        <begin position="566"/>
        <end position="582"/>
    </location>
</feature>
<feature type="chain" id="PRO_5042493754" evidence="2">
    <location>
        <begin position="18"/>
        <end position="1107"/>
    </location>
</feature>
<evidence type="ECO:0000256" key="1">
    <source>
        <dbReference type="SAM" id="MobiDB-lite"/>
    </source>
</evidence>
<accession>A0AAJ0LWU9</accession>
<feature type="compositionally biased region" description="Pro residues" evidence="1">
    <location>
        <begin position="689"/>
        <end position="736"/>
    </location>
</feature>
<feature type="compositionally biased region" description="Pro residues" evidence="1">
    <location>
        <begin position="405"/>
        <end position="422"/>
    </location>
</feature>
<feature type="compositionally biased region" description="Pro residues" evidence="1">
    <location>
        <begin position="472"/>
        <end position="505"/>
    </location>
</feature>
<feature type="compositionally biased region" description="Basic residues" evidence="1">
    <location>
        <begin position="799"/>
        <end position="809"/>
    </location>
</feature>
<keyword evidence="2" id="KW-0732">Signal</keyword>
<keyword evidence="4" id="KW-1185">Reference proteome</keyword>
<reference evidence="3" key="1">
    <citation type="submission" date="2023-04" db="EMBL/GenBank/DDBJ databases">
        <title>Black Yeasts Isolated from many extreme environments.</title>
        <authorList>
            <person name="Coleine C."/>
            <person name="Stajich J.E."/>
            <person name="Selbmann L."/>
        </authorList>
    </citation>
    <scope>NUCLEOTIDE SEQUENCE</scope>
    <source>
        <strain evidence="3">CCFEE 5312</strain>
    </source>
</reference>
<dbReference type="EMBL" id="JAWDJX010000002">
    <property type="protein sequence ID" value="KAK3058193.1"/>
    <property type="molecule type" value="Genomic_DNA"/>
</dbReference>
<name>A0AAJ0LWU9_9PEZI</name>
<evidence type="ECO:0000256" key="2">
    <source>
        <dbReference type="SAM" id="SignalP"/>
    </source>
</evidence>
<feature type="signal peptide" evidence="2">
    <location>
        <begin position="1"/>
        <end position="17"/>
    </location>
</feature>
<dbReference type="Proteomes" id="UP001271007">
    <property type="component" value="Unassembled WGS sequence"/>
</dbReference>
<feature type="compositionally biased region" description="Polar residues" evidence="1">
    <location>
        <begin position="179"/>
        <end position="196"/>
    </location>
</feature>
<feature type="compositionally biased region" description="Low complexity" evidence="1">
    <location>
        <begin position="362"/>
        <end position="375"/>
    </location>
</feature>
<evidence type="ECO:0000313" key="3">
    <source>
        <dbReference type="EMBL" id="KAK3058193.1"/>
    </source>
</evidence>
<protein>
    <submittedName>
        <fullName evidence="3">Uncharacterized protein</fullName>
    </submittedName>
</protein>
<evidence type="ECO:0000313" key="4">
    <source>
        <dbReference type="Proteomes" id="UP001271007"/>
    </source>
</evidence>
<comment type="caution">
    <text evidence="3">The sequence shown here is derived from an EMBL/GenBank/DDBJ whole genome shotgun (WGS) entry which is preliminary data.</text>
</comment>
<dbReference type="AlphaFoldDB" id="A0AAJ0LWU9"/>
<feature type="region of interest" description="Disordered" evidence="1">
    <location>
        <begin position="975"/>
        <end position="995"/>
    </location>
</feature>
<feature type="region of interest" description="Disordered" evidence="1">
    <location>
        <begin position="784"/>
        <end position="844"/>
    </location>
</feature>
<feature type="compositionally biased region" description="Acidic residues" evidence="1">
    <location>
        <begin position="520"/>
        <end position="541"/>
    </location>
</feature>
<proteinExistence type="predicted"/>
<feature type="compositionally biased region" description="Acidic residues" evidence="1">
    <location>
        <begin position="315"/>
        <end position="336"/>
    </location>
</feature>
<feature type="region of interest" description="Disordered" evidence="1">
    <location>
        <begin position="179"/>
        <end position="200"/>
    </location>
</feature>
<feature type="region of interest" description="Disordered" evidence="1">
    <location>
        <begin position="679"/>
        <end position="751"/>
    </location>
</feature>
<feature type="compositionally biased region" description="Low complexity" evidence="1">
    <location>
        <begin position="832"/>
        <end position="844"/>
    </location>
</feature>
<gene>
    <name evidence="3" type="ORF">LTR09_001271</name>
</gene>
<feature type="region of interest" description="Disordered" evidence="1">
    <location>
        <begin position="262"/>
        <end position="592"/>
    </location>
</feature>
<sequence length="1107" mass="119979">MLQGSLALFLLATATLAAPVTTALPVHTAPTDLSHADSPNTTTINRILYETSHVAACEGMAMVVEAYSAGEWCASTSCAASMNNTIVEIAKAAVASVDVPLEGCNRNNTCLLRLKCEVAAKSAMWSMRWAENIFDHANDYESAGLHNSDEVHIRQTLWSLNQGQRCSCDSVRYGYTPSQPTNGTSVPALSNHTSGGQHHHDSKFVPVPLPFLVISKSHGIIEDYDEIIEDRPDVIPDAPEAEVITEYPPPWWEERLIEVPDDFTEQPIDWPEPERLPTIDEAPGDVPTVDELPPPQEDVPTFDEQPEPESKPGSEDSDTSYDPDDDSSPPESEDSDPVSKPDDEPGTDTPPGSEDSDPVYTPDEPSSPGSGDSDPVYTPDEPSTGPVDNPGEAPQPVPEEDLPVPEGPYPDVHPPQIPPPNQPYTGQPPLEPIPEDPFRVHNEPNPDSEDDYPTSDDDFPGSEESDSISDPSEPPSEVGPPHDISPPDIPPYDPNAPYFPQPGLEPIPEDPFTVHNEPNPDSEDDYPTSDDDFPGSEDSDPVYDPSEPSGSDGGGEPYLPDDDTPVDSPVDTPVDTPVDSPLDNPPPAPVDSPVDVPVDVPVAPVEAAPGSLPVFTNAAGETLVPIASEAEAVKIFQDASRTFTASKHLPFRVLDAQGNVLRKVWRDLRDLRPTSQFAVEQGGRFVPAPSGPAPGPAPASVPTPALPTPALPSPALPAPAPLATPLSGPPPDPPAVHVPGVPSPGGNGPHIGFPNVGIPNVGLPHFGLPHFGLPHFGLPFGGDDDDDDDHKEHHGDKDKHHKSKHHKSKHHEEHHTTLQTTTRPTKTHHSTAHTSTTTSKYTPTATGIAALKDIPRECLDRHTMSQLDDHHRSKCEHIIKHFNHAEANAWVQLISPKKCAPYLQPGHDVHIDDSCLPLVASMSGSEKKSWVNGMMPLVECAVDHDEVKHMDFGEHQKKKCHDLERQLVDFASQHVESVEQGQAPPPAATSDSESTDCLGNWMELSALSHDAREQCDKQISSMSRSDLNLWVAHFLPEQCRLNPDCKFTSEVSDEDEKMCKQAIRGLTRDERQAVVIGLTPLQCPSSDKHEEKNCKHVDHRLRKLADL</sequence>